<evidence type="ECO:0000313" key="3">
    <source>
        <dbReference type="Proteomes" id="UP000264589"/>
    </source>
</evidence>
<dbReference type="AlphaFoldDB" id="A0A371RL58"/>
<feature type="transmembrane region" description="Helical" evidence="1">
    <location>
        <begin position="54"/>
        <end position="77"/>
    </location>
</feature>
<keyword evidence="1" id="KW-0812">Transmembrane</keyword>
<evidence type="ECO:0000256" key="1">
    <source>
        <dbReference type="SAM" id="Phobius"/>
    </source>
</evidence>
<feature type="transmembrane region" description="Helical" evidence="1">
    <location>
        <begin position="20"/>
        <end position="42"/>
    </location>
</feature>
<accession>A0A371RL58</accession>
<protein>
    <submittedName>
        <fullName evidence="2">Uncharacterized protein</fullName>
    </submittedName>
</protein>
<keyword evidence="1" id="KW-0472">Membrane</keyword>
<dbReference type="InParanoid" id="A0A371RL58"/>
<dbReference type="Proteomes" id="UP000264589">
    <property type="component" value="Unassembled WGS sequence"/>
</dbReference>
<evidence type="ECO:0000313" key="2">
    <source>
        <dbReference type="EMBL" id="RFB06185.1"/>
    </source>
</evidence>
<reference evidence="2 3" key="1">
    <citation type="submission" date="2018-08" db="EMBL/GenBank/DDBJ databases">
        <title>Parvularcula sp. SM1705, isolated from surface water of the South Sea China.</title>
        <authorList>
            <person name="Sun L."/>
        </authorList>
    </citation>
    <scope>NUCLEOTIDE SEQUENCE [LARGE SCALE GENOMIC DNA]</scope>
    <source>
        <strain evidence="2 3">SM1705</strain>
    </source>
</reference>
<gene>
    <name evidence="2" type="ORF">DX908_13465</name>
</gene>
<name>A0A371RL58_9PROT</name>
<sequence>MIRSHFDEGIFIMTISRRLLLQRLGFGAAALPLGACGSILYPERRGQQSGRIDAGVAVLDGIGLLLFLIPGIIAYAVDFHTGAIYLPGTGASLETEDDLAAVPFEGPLTDEKMDEVWEAQYGRERPFRNAELQSRPITNLAELKREVRLARNGEGRRFG</sequence>
<dbReference type="EMBL" id="QUQO01000001">
    <property type="protein sequence ID" value="RFB06185.1"/>
    <property type="molecule type" value="Genomic_DNA"/>
</dbReference>
<keyword evidence="1" id="KW-1133">Transmembrane helix</keyword>
<keyword evidence="3" id="KW-1185">Reference proteome</keyword>
<organism evidence="2 3">
    <name type="scientific">Parvularcula marina</name>
    <dbReference type="NCBI Taxonomy" id="2292771"/>
    <lineage>
        <taxon>Bacteria</taxon>
        <taxon>Pseudomonadati</taxon>
        <taxon>Pseudomonadota</taxon>
        <taxon>Alphaproteobacteria</taxon>
        <taxon>Parvularculales</taxon>
        <taxon>Parvularculaceae</taxon>
        <taxon>Parvularcula</taxon>
    </lineage>
</organism>
<comment type="caution">
    <text evidence="2">The sequence shown here is derived from an EMBL/GenBank/DDBJ whole genome shotgun (WGS) entry which is preliminary data.</text>
</comment>
<proteinExistence type="predicted"/>